<name>A0A518V6B0_BRELA</name>
<dbReference type="EMBL" id="CP033464">
    <property type="protein sequence ID" value="QDX92530.1"/>
    <property type="molecule type" value="Genomic_DNA"/>
</dbReference>
<protein>
    <submittedName>
        <fullName evidence="1">Uncharacterized protein</fullName>
    </submittedName>
</protein>
<accession>A0A518V6B0</accession>
<gene>
    <name evidence="1" type="ORF">EEL30_09460</name>
</gene>
<dbReference type="AlphaFoldDB" id="A0A518V6B0"/>
<evidence type="ECO:0000313" key="2">
    <source>
        <dbReference type="Proteomes" id="UP000319432"/>
    </source>
</evidence>
<proteinExistence type="predicted"/>
<evidence type="ECO:0000313" key="1">
    <source>
        <dbReference type="EMBL" id="QDX92530.1"/>
    </source>
</evidence>
<sequence>MPYISIISQLWTKRQLPFKDGFYFADGESIACHLNVFPEIFLTTLRPFNLGDFLSKTPMNITNFHSLFETYKEEHRRFYCVGAGTLGHNGFVAALDEHRHLQWVACFEKSFAFNDLVFQDHYLIAGATEGFQLQIPFHSPEKCVVINQLFH</sequence>
<dbReference type="OrthoDB" id="6424161at2"/>
<dbReference type="Proteomes" id="UP000319432">
    <property type="component" value="Chromosome"/>
</dbReference>
<keyword evidence="2" id="KW-1185">Reference proteome</keyword>
<organism evidence="1 2">
    <name type="scientific">Brevibacillus laterosporus</name>
    <name type="common">Bacillus laterosporus</name>
    <dbReference type="NCBI Taxonomy" id="1465"/>
    <lineage>
        <taxon>Bacteria</taxon>
        <taxon>Bacillati</taxon>
        <taxon>Bacillota</taxon>
        <taxon>Bacilli</taxon>
        <taxon>Bacillales</taxon>
        <taxon>Paenibacillaceae</taxon>
        <taxon>Brevibacillus</taxon>
    </lineage>
</organism>
<reference evidence="1 2" key="1">
    <citation type="submission" date="2018-11" db="EMBL/GenBank/DDBJ databases">
        <title>Phylogenetic determinants of toxin gene distribution in genomes of Brevibacillus laterosporus.</title>
        <authorList>
            <person name="Glare T.R."/>
            <person name="Durrant A."/>
            <person name="Berry C."/>
            <person name="Palma L."/>
            <person name="Ormskirk M."/>
            <person name="Cox M.O."/>
        </authorList>
    </citation>
    <scope>NUCLEOTIDE SEQUENCE [LARGE SCALE GENOMIC DNA]</scope>
    <source>
        <strain evidence="1 2">1821L</strain>
    </source>
</reference>